<keyword evidence="2" id="KW-1185">Reference proteome</keyword>
<dbReference type="EMBL" id="CP024955">
    <property type="protein sequence ID" value="ATY85949.1"/>
    <property type="molecule type" value="Genomic_DNA"/>
</dbReference>
<dbReference type="Pfam" id="PF13031">
    <property type="entry name" value="DUF3892"/>
    <property type="match status" value="1"/>
</dbReference>
<dbReference type="Proteomes" id="UP000231932">
    <property type="component" value="Chromosome"/>
</dbReference>
<proteinExistence type="predicted"/>
<evidence type="ECO:0000313" key="2">
    <source>
        <dbReference type="Proteomes" id="UP000231932"/>
    </source>
</evidence>
<protein>
    <submittedName>
        <fullName evidence="1">DUF3892 domain-containing protein</fullName>
    </submittedName>
</protein>
<sequence>MASHAPEIPSRQRRIGLVGERIISVKKNTDGDIVAVKLSSGKILQYDEAVEKAKKGEIEHVDVVQRYDRDILRSEADGTTENNLDRLPTFE</sequence>
<gene>
    <name evidence="1" type="ORF">CVV65_14295</name>
</gene>
<organism evidence="1 2">
    <name type="scientific">Kyrpidia spormannii</name>
    <dbReference type="NCBI Taxonomy" id="2055160"/>
    <lineage>
        <taxon>Bacteria</taxon>
        <taxon>Bacillati</taxon>
        <taxon>Bacillota</taxon>
        <taxon>Bacilli</taxon>
        <taxon>Bacillales</taxon>
        <taxon>Alicyclobacillaceae</taxon>
        <taxon>Kyrpidia</taxon>
    </lineage>
</organism>
<dbReference type="AlphaFoldDB" id="A0A2K8N9D8"/>
<dbReference type="InterPro" id="IPR024997">
    <property type="entry name" value="DUF3892"/>
</dbReference>
<accession>A0A2K8N9D8</accession>
<reference evidence="2" key="1">
    <citation type="submission" date="2017-11" db="EMBL/GenBank/DDBJ databases">
        <title>Complete Genome Sequence of Kyrpidia sp. Strain EA-1, a thermophilic, hydrogen-oxidizing Bacterium, isolated from the Azores.</title>
        <authorList>
            <person name="Reiner J.E."/>
            <person name="Lapp C.J."/>
            <person name="Bunk B."/>
            <person name="Gescher J."/>
        </authorList>
    </citation>
    <scope>NUCLEOTIDE SEQUENCE [LARGE SCALE GENOMIC DNA]</scope>
    <source>
        <strain evidence="2">EA-1</strain>
    </source>
</reference>
<dbReference type="OrthoDB" id="1647761at2"/>
<name>A0A2K8N9D8_9BACL</name>
<evidence type="ECO:0000313" key="1">
    <source>
        <dbReference type="EMBL" id="ATY85949.1"/>
    </source>
</evidence>
<dbReference type="KEGG" id="kyr:CVV65_14295"/>